<feature type="domain" description="DUF3828" evidence="2">
    <location>
        <begin position="21"/>
        <end position="140"/>
    </location>
</feature>
<keyword evidence="1" id="KW-0732">Signal</keyword>
<evidence type="ECO:0000313" key="4">
    <source>
        <dbReference type="Proteomes" id="UP000234503"/>
    </source>
</evidence>
<evidence type="ECO:0000259" key="2">
    <source>
        <dbReference type="Pfam" id="PF12883"/>
    </source>
</evidence>
<comment type="caution">
    <text evidence="3">The sequence shown here is derived from an EMBL/GenBank/DDBJ whole genome shotgun (WGS) entry which is preliminary data.</text>
</comment>
<evidence type="ECO:0000313" key="3">
    <source>
        <dbReference type="EMBL" id="PLR39198.1"/>
    </source>
</evidence>
<protein>
    <recommendedName>
        <fullName evidence="2">DUF3828 domain-containing protein</fullName>
    </recommendedName>
</protein>
<sequence length="166" mass="18732">MRILFLFVLLLSGCAASTATPEQQVDAFYRFYLNAFVSDSGEDAYNSPIMRRYVAAETLSRLITIEKIGEQQIVGSDYFIYGQDYVPEWIAGLQVGPATDYLGGKMLDVRLGREAGNTQHLRVYLRHEQGRWKLYRVRNLSDGYEQPIFDDNALAAAQAHAATLVQ</sequence>
<accession>A0A2N5EAP3</accession>
<dbReference type="OrthoDB" id="6623212at2"/>
<dbReference type="EMBL" id="PJZH01000002">
    <property type="protein sequence ID" value="PLR39198.1"/>
    <property type="molecule type" value="Genomic_DNA"/>
</dbReference>
<name>A0A2N5EAP3_9GAMM</name>
<keyword evidence="4" id="KW-1185">Reference proteome</keyword>
<feature type="chain" id="PRO_5014600463" description="DUF3828 domain-containing protein" evidence="1">
    <location>
        <begin position="20"/>
        <end position="166"/>
    </location>
</feature>
<dbReference type="InterPro" id="IPR024289">
    <property type="entry name" value="DUF3828"/>
</dbReference>
<organism evidence="3 4">
    <name type="scientific">Chimaeribacter coloradensis</name>
    <dbReference type="NCBI Taxonomy" id="2060068"/>
    <lineage>
        <taxon>Bacteria</taxon>
        <taxon>Pseudomonadati</taxon>
        <taxon>Pseudomonadota</taxon>
        <taxon>Gammaproteobacteria</taxon>
        <taxon>Enterobacterales</taxon>
        <taxon>Yersiniaceae</taxon>
        <taxon>Chimaeribacter</taxon>
    </lineage>
</organism>
<dbReference type="AlphaFoldDB" id="A0A2N5EAP3"/>
<dbReference type="Pfam" id="PF12883">
    <property type="entry name" value="DUF3828"/>
    <property type="match status" value="1"/>
</dbReference>
<dbReference type="Gene3D" id="3.10.450.50">
    <property type="match status" value="1"/>
</dbReference>
<evidence type="ECO:0000256" key="1">
    <source>
        <dbReference type="SAM" id="SignalP"/>
    </source>
</evidence>
<gene>
    <name evidence="3" type="ORF">CYR32_02940</name>
</gene>
<proteinExistence type="predicted"/>
<reference evidence="3 4" key="1">
    <citation type="submission" date="2017-12" db="EMBL/GenBank/DDBJ databases">
        <title>Characterization of six clinical isolates of Enterochimera gen. nov., a novel genus of the Yersiniaciae family and the three species Enterochimera arupensis sp. nov., Enterochimera coloradensis sp. nov, and Enterochimera californica sp. nov.</title>
        <authorList>
            <person name="Rossi A."/>
            <person name="Fisher M."/>
        </authorList>
    </citation>
    <scope>NUCLEOTIDE SEQUENCE [LARGE SCALE GENOMIC DNA]</scope>
    <source>
        <strain evidence="4">2016-Iso4</strain>
    </source>
</reference>
<feature type="signal peptide" evidence="1">
    <location>
        <begin position="1"/>
        <end position="19"/>
    </location>
</feature>
<dbReference type="Proteomes" id="UP000234503">
    <property type="component" value="Unassembled WGS sequence"/>
</dbReference>
<dbReference type="RefSeq" id="WP_101822432.1">
    <property type="nucleotide sequence ID" value="NZ_PJZH01000002.1"/>
</dbReference>